<dbReference type="Pfam" id="PF01041">
    <property type="entry name" value="DegT_DnrJ_EryC1"/>
    <property type="match status" value="1"/>
</dbReference>
<organism evidence="4">
    <name type="scientific">Escherichia albertii</name>
    <dbReference type="NCBI Taxonomy" id="208962"/>
    <lineage>
        <taxon>Bacteria</taxon>
        <taxon>Pseudomonadati</taxon>
        <taxon>Pseudomonadota</taxon>
        <taxon>Gammaproteobacteria</taxon>
        <taxon>Enterobacterales</taxon>
        <taxon>Enterobacteriaceae</taxon>
        <taxon>Escherichia</taxon>
    </lineage>
</organism>
<dbReference type="GO" id="GO:0030170">
    <property type="term" value="F:pyridoxal phosphate binding"/>
    <property type="evidence" value="ECO:0007669"/>
    <property type="project" value="TreeGrafter"/>
</dbReference>
<dbReference type="InterPro" id="IPR015422">
    <property type="entry name" value="PyrdxlP-dep_Trfase_small"/>
</dbReference>
<dbReference type="PIRSF" id="PIRSF000390">
    <property type="entry name" value="PLP_StrS"/>
    <property type="match status" value="1"/>
</dbReference>
<dbReference type="AlphaFoldDB" id="A0A5A4U873"/>
<name>A0A5A4U873_ESCAL</name>
<keyword evidence="1 3" id="KW-0663">Pyridoxal phosphate</keyword>
<dbReference type="EMBL" id="LC494351">
    <property type="protein sequence ID" value="BBM63064.1"/>
    <property type="molecule type" value="Genomic_DNA"/>
</dbReference>
<dbReference type="RefSeq" id="WP_113650069.1">
    <property type="nucleotide sequence ID" value="NZ_CP030783.2"/>
</dbReference>
<evidence type="ECO:0000256" key="2">
    <source>
        <dbReference type="ARBA" id="ARBA00037999"/>
    </source>
</evidence>
<dbReference type="Gene3D" id="3.40.640.10">
    <property type="entry name" value="Type I PLP-dependent aspartate aminotransferase-like (Major domain)"/>
    <property type="match status" value="1"/>
</dbReference>
<sequence length="370" mass="42473">MTSIIKLFEAGIGDNAISSVAELLHDGSIATGKYIDEFERNFGDVIKGDKIVTVSNMTAAMEIALRIIGFNDEDEIIASPFSCMSSTSPIGYMGLNVKWLDYKRNNFNISVEDVERLITSKTKAILIYYVAGYVFDIHPIAELCRSKNIYLIEDCNNAHFSQVNSHYVGREGDFAIYSFYPNRIVNSIEGGALRVKKEKHYNEALKMRRYGIDMYKFRCKDGEINPEYDITVTSNNFSMNNVAAAIANHQLNDCRSRIKSIKSNCKYFMSNIKNNSLKTIDFNNNIENCNWVFFVRTKQQRKLLAYLKEKKIMASKLHYLNNRYSCFRSDNTVKTPNADLLQNEIVALPCGWWLSERERNYIVDTLNSFC</sequence>
<keyword evidence="4" id="KW-0032">Aminotransferase</keyword>
<evidence type="ECO:0000256" key="1">
    <source>
        <dbReference type="ARBA" id="ARBA00022898"/>
    </source>
</evidence>
<dbReference type="GO" id="GO:0008483">
    <property type="term" value="F:transaminase activity"/>
    <property type="evidence" value="ECO:0007669"/>
    <property type="project" value="UniProtKB-KW"/>
</dbReference>
<gene>
    <name evidence="4" type="primary">wekF</name>
</gene>
<dbReference type="InterPro" id="IPR000653">
    <property type="entry name" value="DegT/StrS_aminotransferase"/>
</dbReference>
<evidence type="ECO:0000256" key="3">
    <source>
        <dbReference type="RuleBase" id="RU004508"/>
    </source>
</evidence>
<dbReference type="GO" id="GO:0000271">
    <property type="term" value="P:polysaccharide biosynthetic process"/>
    <property type="evidence" value="ECO:0007669"/>
    <property type="project" value="TreeGrafter"/>
</dbReference>
<comment type="similarity">
    <text evidence="2 3">Belongs to the DegT/DnrJ/EryC1 family.</text>
</comment>
<dbReference type="InterPro" id="IPR015424">
    <property type="entry name" value="PyrdxlP-dep_Trfase"/>
</dbReference>
<reference evidence="4" key="1">
    <citation type="submission" date="2019-07" db="EMBL/GenBank/DDBJ databases">
        <title>Overview of O-antigen diversity of Escherichia albertii, an emerging enteropathogen; genetic structure, serology, and development of O-genotyping method.</title>
        <authorList>
            <person name="Ooka T."/>
            <person name="Seto K."/>
            <person name="Ogura Y."/>
            <person name="Iguchi A."/>
            <person name="Imura N."/>
            <person name="Honda M."/>
            <person name="Etoh Y."/>
            <person name="Ikeda T."/>
            <person name="Sugitani W."/>
            <person name="Konno T."/>
            <person name="Kawano K."/>
            <person name="Kudo Y."/>
            <person name="Murakami K."/>
            <person name="Hayashi T."/>
            <person name="Nishi J."/>
        </authorList>
    </citation>
    <scope>NUCLEOTIDE SEQUENCE</scope>
    <source>
        <strain evidence="4">2012EL-1823B</strain>
    </source>
</reference>
<dbReference type="PANTHER" id="PTHR30244:SF34">
    <property type="entry name" value="DTDP-4-AMINO-4,6-DIDEOXYGALACTOSE TRANSAMINASE"/>
    <property type="match status" value="1"/>
</dbReference>
<evidence type="ECO:0000313" key="4">
    <source>
        <dbReference type="EMBL" id="BBM63064.1"/>
    </source>
</evidence>
<accession>A0A5A4U873</accession>
<dbReference type="SUPFAM" id="SSF53383">
    <property type="entry name" value="PLP-dependent transferases"/>
    <property type="match status" value="1"/>
</dbReference>
<keyword evidence="4" id="KW-0808">Transferase</keyword>
<proteinExistence type="inferred from homology"/>
<protein>
    <submittedName>
        <fullName evidence="4">Aminotransferase</fullName>
    </submittedName>
</protein>
<dbReference type="Gene3D" id="3.90.1150.10">
    <property type="entry name" value="Aspartate Aminotransferase, domain 1"/>
    <property type="match status" value="1"/>
</dbReference>
<dbReference type="InterPro" id="IPR015421">
    <property type="entry name" value="PyrdxlP-dep_Trfase_major"/>
</dbReference>
<dbReference type="PANTHER" id="PTHR30244">
    <property type="entry name" value="TRANSAMINASE"/>
    <property type="match status" value="1"/>
</dbReference>